<reference evidence="2 3" key="1">
    <citation type="journal article" date="2014" name="BMC Genomics">
        <title>Comparison of environmental and isolate Sulfobacillus genomes reveals diverse carbon, sulfur, nitrogen, and hydrogen metabolisms.</title>
        <authorList>
            <person name="Justice N.B."/>
            <person name="Norman A."/>
            <person name="Brown C.T."/>
            <person name="Singh A."/>
            <person name="Thomas B.C."/>
            <person name="Banfield J.F."/>
        </authorList>
    </citation>
    <scope>NUCLEOTIDE SEQUENCE [LARGE SCALE GENOMIC DNA]</scope>
    <source>
        <strain evidence="2">AMDSBA5</strain>
    </source>
</reference>
<comment type="caution">
    <text evidence="2">The sequence shown here is derived from an EMBL/GenBank/DDBJ whole genome shotgun (WGS) entry which is preliminary data.</text>
</comment>
<dbReference type="Gene3D" id="3.10.129.10">
    <property type="entry name" value="Hotdog Thioesterase"/>
    <property type="match status" value="1"/>
</dbReference>
<dbReference type="Pfam" id="PF13452">
    <property type="entry name" value="FAS1_DH_region"/>
    <property type="match status" value="1"/>
</dbReference>
<accession>A0A2T2X4V0</accession>
<gene>
    <name evidence="2" type="ORF">C7B47_01765</name>
</gene>
<dbReference type="EMBL" id="PXYX01000002">
    <property type="protein sequence ID" value="PSR29468.1"/>
    <property type="molecule type" value="Genomic_DNA"/>
</dbReference>
<protein>
    <submittedName>
        <fullName evidence="2">MaoC family dehydratase</fullName>
    </submittedName>
</protein>
<organism evidence="2 3">
    <name type="scientific">Sulfobacillus thermosulfidooxidans</name>
    <dbReference type="NCBI Taxonomy" id="28034"/>
    <lineage>
        <taxon>Bacteria</taxon>
        <taxon>Bacillati</taxon>
        <taxon>Bacillota</taxon>
        <taxon>Clostridia</taxon>
        <taxon>Eubacteriales</taxon>
        <taxon>Clostridiales Family XVII. Incertae Sedis</taxon>
        <taxon>Sulfobacillus</taxon>
    </lineage>
</organism>
<evidence type="ECO:0000259" key="1">
    <source>
        <dbReference type="Pfam" id="PF13452"/>
    </source>
</evidence>
<dbReference type="InterPro" id="IPR029069">
    <property type="entry name" value="HotDog_dom_sf"/>
</dbReference>
<evidence type="ECO:0000313" key="3">
    <source>
        <dbReference type="Proteomes" id="UP000242705"/>
    </source>
</evidence>
<feature type="domain" description="FAS1-like dehydratase" evidence="1">
    <location>
        <begin position="10"/>
        <end position="132"/>
    </location>
</feature>
<dbReference type="Proteomes" id="UP000242705">
    <property type="component" value="Unassembled WGS sequence"/>
</dbReference>
<dbReference type="CDD" id="cd03441">
    <property type="entry name" value="R_hydratase_like"/>
    <property type="match status" value="1"/>
</dbReference>
<dbReference type="InterPro" id="IPR016709">
    <property type="entry name" value="HadA-like"/>
</dbReference>
<name>A0A2T2X4V0_SULTH</name>
<dbReference type="AlphaFoldDB" id="A0A2T2X4V0"/>
<evidence type="ECO:0000313" key="2">
    <source>
        <dbReference type="EMBL" id="PSR29468.1"/>
    </source>
</evidence>
<dbReference type="InterPro" id="IPR039569">
    <property type="entry name" value="FAS1-like_DH_region"/>
</dbReference>
<dbReference type="PIRSF" id="PIRSF018072">
    <property type="entry name" value="UCP018072"/>
    <property type="match status" value="1"/>
</dbReference>
<sequence>MTTMEWTEDLIGRCSSPKMYHIDRDTLKQFSRSLELTYPPYFDPEAARSEGYRDIIAPPTFAFTLTAGDIPGLELPDAGIIHGEQQFEYALPLTAGDEVHVVACIDNLKKRGSTVFLTLKTIAHNTHNEMVFVSRSLFIITLDKESAL</sequence>
<proteinExistence type="predicted"/>
<dbReference type="SUPFAM" id="SSF54637">
    <property type="entry name" value="Thioesterase/thiol ester dehydrase-isomerase"/>
    <property type="match status" value="1"/>
</dbReference>